<reference evidence="2" key="2">
    <citation type="journal article" date="2021" name="PeerJ">
        <title>Extensive microbial diversity within the chicken gut microbiome revealed by metagenomics and culture.</title>
        <authorList>
            <person name="Gilroy R."/>
            <person name="Ravi A."/>
            <person name="Getino M."/>
            <person name="Pursley I."/>
            <person name="Horton D.L."/>
            <person name="Alikhan N.F."/>
            <person name="Baker D."/>
            <person name="Gharbi K."/>
            <person name="Hall N."/>
            <person name="Watson M."/>
            <person name="Adriaenssens E.M."/>
            <person name="Foster-Nyarko E."/>
            <person name="Jarju S."/>
            <person name="Secka A."/>
            <person name="Antonio M."/>
            <person name="Oren A."/>
            <person name="Chaudhuri R.R."/>
            <person name="La Ragione R."/>
            <person name="Hildebrand F."/>
            <person name="Pallen M.J."/>
        </authorList>
    </citation>
    <scope>NUCLEOTIDE SEQUENCE</scope>
    <source>
        <strain evidence="2">ChiHecec2B26-709</strain>
    </source>
</reference>
<feature type="compositionally biased region" description="Basic and acidic residues" evidence="1">
    <location>
        <begin position="135"/>
        <end position="152"/>
    </location>
</feature>
<dbReference type="AlphaFoldDB" id="A0A9D1GLJ5"/>
<sequence length="161" mass="18315">MPSRLIFLLGGHDLEMITIADILNKLGIKFYDENLKWDNANLSRYSKQVTEFGNNPEYLICGIELKNDLGSLPVNYKLIDHHENNDKMPSSLEQVAEILGISLDRKHQLIAANDRGYITEMEKYGATSQEIKSIRKEDREAQGMSEENEKAAKNAIAENME</sequence>
<gene>
    <name evidence="2" type="ORF">IAC35_00830</name>
</gene>
<comment type="caution">
    <text evidence="2">The sequence shown here is derived from an EMBL/GenBank/DDBJ whole genome shotgun (WGS) entry which is preliminary data.</text>
</comment>
<accession>A0A9D1GLJ5</accession>
<dbReference type="Proteomes" id="UP000886881">
    <property type="component" value="Unassembled WGS sequence"/>
</dbReference>
<protein>
    <submittedName>
        <fullName evidence="2">Uncharacterized protein</fullName>
    </submittedName>
</protein>
<proteinExistence type="predicted"/>
<feature type="non-terminal residue" evidence="2">
    <location>
        <position position="161"/>
    </location>
</feature>
<organism evidence="2 3">
    <name type="scientific">Candidatus Cryptobacteroides merdipullorum</name>
    <dbReference type="NCBI Taxonomy" id="2840771"/>
    <lineage>
        <taxon>Bacteria</taxon>
        <taxon>Pseudomonadati</taxon>
        <taxon>Bacteroidota</taxon>
        <taxon>Bacteroidia</taxon>
        <taxon>Bacteroidales</taxon>
        <taxon>Candidatus Cryptobacteroides</taxon>
    </lineage>
</organism>
<evidence type="ECO:0000256" key="1">
    <source>
        <dbReference type="SAM" id="MobiDB-lite"/>
    </source>
</evidence>
<evidence type="ECO:0000313" key="3">
    <source>
        <dbReference type="Proteomes" id="UP000886881"/>
    </source>
</evidence>
<evidence type="ECO:0000313" key="2">
    <source>
        <dbReference type="EMBL" id="HIT46383.1"/>
    </source>
</evidence>
<feature type="region of interest" description="Disordered" evidence="1">
    <location>
        <begin position="135"/>
        <end position="161"/>
    </location>
</feature>
<reference evidence="2" key="1">
    <citation type="submission" date="2020-10" db="EMBL/GenBank/DDBJ databases">
        <authorList>
            <person name="Gilroy R."/>
        </authorList>
    </citation>
    <scope>NUCLEOTIDE SEQUENCE</scope>
    <source>
        <strain evidence="2">ChiHecec2B26-709</strain>
    </source>
</reference>
<name>A0A9D1GLJ5_9BACT</name>
<dbReference type="EMBL" id="DVLC01000016">
    <property type="protein sequence ID" value="HIT46383.1"/>
    <property type="molecule type" value="Genomic_DNA"/>
</dbReference>